<dbReference type="Gene3D" id="3.40.50.620">
    <property type="entry name" value="HUPs"/>
    <property type="match status" value="2"/>
</dbReference>
<feature type="short sequence motif" description="'KMSKS' region" evidence="8">
    <location>
        <begin position="580"/>
        <end position="584"/>
    </location>
</feature>
<evidence type="ECO:0000256" key="3">
    <source>
        <dbReference type="ARBA" id="ARBA00022741"/>
    </source>
</evidence>
<dbReference type="SUPFAM" id="SSF47323">
    <property type="entry name" value="Anticodon-binding domain of a subclass of class I aminoacyl-tRNA synthetases"/>
    <property type="match status" value="1"/>
</dbReference>
<evidence type="ECO:0000259" key="9">
    <source>
        <dbReference type="Pfam" id="PF00133"/>
    </source>
</evidence>
<dbReference type="SUPFAM" id="SSF52374">
    <property type="entry name" value="Nucleotidylyl transferase"/>
    <property type="match status" value="1"/>
</dbReference>
<keyword evidence="6 8" id="KW-0030">Aminoacyl-tRNA synthetase</keyword>
<evidence type="ECO:0000313" key="11">
    <source>
        <dbReference type="EMBL" id="KRO48285.1"/>
    </source>
</evidence>
<dbReference type="PROSITE" id="PS00178">
    <property type="entry name" value="AA_TRNA_LIGASE_I"/>
    <property type="match status" value="1"/>
</dbReference>
<dbReference type="Gene3D" id="3.90.740.10">
    <property type="entry name" value="Valyl/Leucyl/Isoleucyl-tRNA synthetase, editing domain"/>
    <property type="match status" value="1"/>
</dbReference>
<evidence type="ECO:0000256" key="4">
    <source>
        <dbReference type="ARBA" id="ARBA00022840"/>
    </source>
</evidence>
<feature type="domain" description="Aminoacyl-tRNA synthetase class Ia" evidence="9">
    <location>
        <begin position="17"/>
        <end position="99"/>
    </location>
</feature>
<dbReference type="EMBL" id="LIBJ01000101">
    <property type="protein sequence ID" value="KRO48285.1"/>
    <property type="molecule type" value="Genomic_DNA"/>
</dbReference>
<dbReference type="GO" id="GO:0006438">
    <property type="term" value="P:valyl-tRNA aminoacylation"/>
    <property type="evidence" value="ECO:0007669"/>
    <property type="project" value="UniProtKB-UniRule"/>
</dbReference>
<comment type="function">
    <text evidence="8">Catalyzes the attachment of valine to tRNA(Val). As ValRS can inadvertently accommodate and process structurally similar amino acids such as threonine, to avoid such errors, it has a 'posttransfer' editing activity that hydrolyzes mischarged Thr-tRNA(Val) in a tRNA-dependent manner.</text>
</comment>
<evidence type="ECO:0000256" key="2">
    <source>
        <dbReference type="ARBA" id="ARBA00022598"/>
    </source>
</evidence>
<sequence length="859" mass="95996">MTVPDKPSLDNVESKLIAQWDALGTYAFDRKATRDNVFAIDTPPPTVSGSLHMGHVFSYTHTDAVARFWRMRGKSVFYPMGWDDNGLPTERRVQNYFGVSCDPSVAHDHNFVPPFRGDVPKDHRAVAISRPNFIALCEELTHQDEKVFEDLFRRLGLSVDWSLLYTTISDHARRTSQDAFLRNLSRGEAYAQEAPTLWDVDFGTAVAQAELEDRERPGAFHDISFQHESGGEILIATTRPELIPACVALVAHPDDDRYKPFFGTMVRTPLFDVAVPVLAHELAQIDKGTGIAMVCTFGDLTDVVWWRELNLPTRPIIGRDGRILTQAPDGMTSTAGLEQYAVLAGKSVKQAQTAIVEMLRTSGDLRGEPKPLMHPVKFYEKGDRPLEIVTSRQWYIRNGGRDADLRAALLTRGNQLAWHPEFMQHRYSNWVDGLNGDWLVSRQRYFGVPVPLWYRLNTASEPDYSNPLVPDASRLPIDPSTDVPNEYTEAQRGVPGGFVGDADVLDTWATSSLTPQIAGRWLDDPTMFNNVFPMDVRPQGHDIIRTWLFATTVRSHFEHSVAPWRNAALSGWILDPDRKKMSKSKGNVVTPIDLFEQYGSDAVRYWAASARPGVDTAFSEDQMKVGRKLATKLLNATKFVLGAGDVSAEVVPTEPLDVAMLQRLSVVINDATSAFESFDYARALERTESFFWWFCDDYLELVKMRAYGITDISASARAALQRALSVMQRLFAPHIPFATEEVWSWWQQNSIHLAQWPTITEITGDTKHVDASEMMLDSACNVIGVIRRTKTEAKLSQRAEVEYTSVSATDAQIALLKECIGDLQNAGVVPAIEFVAHVAGDSVAHIATTVRLAPVVDAK</sequence>
<gene>
    <name evidence="8 11" type="primary">valS</name>
    <name evidence="11" type="ORF">ABR75_03660</name>
</gene>
<dbReference type="InterPro" id="IPR009008">
    <property type="entry name" value="Val/Leu/Ile-tRNA-synth_edit"/>
</dbReference>
<dbReference type="SUPFAM" id="SSF50677">
    <property type="entry name" value="ValRS/IleRS/LeuRS editing domain"/>
    <property type="match status" value="1"/>
</dbReference>
<dbReference type="GO" id="GO:0005524">
    <property type="term" value="F:ATP binding"/>
    <property type="evidence" value="ECO:0007669"/>
    <property type="project" value="UniProtKB-UniRule"/>
</dbReference>
<keyword evidence="3 8" id="KW-0547">Nucleotide-binding</keyword>
<dbReference type="InterPro" id="IPR002300">
    <property type="entry name" value="aa-tRNA-synth_Ia"/>
</dbReference>
<dbReference type="PANTHER" id="PTHR11946">
    <property type="entry name" value="VALYL-TRNA SYNTHETASES"/>
    <property type="match status" value="1"/>
</dbReference>
<dbReference type="InterPro" id="IPR013155">
    <property type="entry name" value="M/V/L/I-tRNA-synth_anticd-bd"/>
</dbReference>
<comment type="subcellular location">
    <subcellularLocation>
        <location evidence="8">Cytoplasm</location>
    </subcellularLocation>
</comment>
<dbReference type="InterPro" id="IPR002303">
    <property type="entry name" value="Valyl-tRNA_ligase"/>
</dbReference>
<organism evidence="11 12">
    <name type="scientific">Acidimicrobiia bacterium BACL6 MAG-120924-bin43</name>
    <dbReference type="NCBI Taxonomy" id="1655583"/>
    <lineage>
        <taxon>Bacteria</taxon>
        <taxon>Bacillati</taxon>
        <taxon>Actinomycetota</taxon>
        <taxon>Acidimicrobiia</taxon>
        <taxon>acIV cluster</taxon>
    </lineage>
</organism>
<dbReference type="Pfam" id="PF08264">
    <property type="entry name" value="Anticodon_1"/>
    <property type="match status" value="1"/>
</dbReference>
<proteinExistence type="inferred from homology"/>
<dbReference type="InterPro" id="IPR048044">
    <property type="entry name" value="Valyl-tRNA_ligase_actino"/>
</dbReference>
<reference evidence="11 12" key="1">
    <citation type="submission" date="2015-10" db="EMBL/GenBank/DDBJ databases">
        <title>Metagenome-Assembled Genomes uncover a global brackish microbiome.</title>
        <authorList>
            <person name="Hugerth L.W."/>
            <person name="Larsson J."/>
            <person name="Alneberg J."/>
            <person name="Lindh M.V."/>
            <person name="Legrand C."/>
            <person name="Pinhassi J."/>
            <person name="Andersson A.F."/>
        </authorList>
    </citation>
    <scope>NUCLEOTIDE SEQUENCE [LARGE SCALE GENOMIC DNA]</scope>
    <source>
        <strain evidence="11">BACL6 MAG-120924-bin43</strain>
    </source>
</reference>
<dbReference type="GO" id="GO:0004832">
    <property type="term" value="F:valine-tRNA ligase activity"/>
    <property type="evidence" value="ECO:0007669"/>
    <property type="project" value="UniProtKB-UniRule"/>
</dbReference>
<comment type="caution">
    <text evidence="11">The sequence shown here is derived from an EMBL/GenBank/DDBJ whole genome shotgun (WGS) entry which is preliminary data.</text>
</comment>
<keyword evidence="4 8" id="KW-0067">ATP-binding</keyword>
<dbReference type="EC" id="6.1.1.9" evidence="8"/>
<comment type="catalytic activity">
    <reaction evidence="7 8">
        <text>tRNA(Val) + L-valine + ATP = L-valyl-tRNA(Val) + AMP + diphosphate</text>
        <dbReference type="Rhea" id="RHEA:10704"/>
        <dbReference type="Rhea" id="RHEA-COMP:9672"/>
        <dbReference type="Rhea" id="RHEA-COMP:9708"/>
        <dbReference type="ChEBI" id="CHEBI:30616"/>
        <dbReference type="ChEBI" id="CHEBI:33019"/>
        <dbReference type="ChEBI" id="CHEBI:57762"/>
        <dbReference type="ChEBI" id="CHEBI:78442"/>
        <dbReference type="ChEBI" id="CHEBI:78537"/>
        <dbReference type="ChEBI" id="CHEBI:456215"/>
        <dbReference type="EC" id="6.1.1.9"/>
    </reaction>
</comment>
<protein>
    <recommendedName>
        <fullName evidence="8">Valine--tRNA ligase</fullName>
        <ecNumber evidence="8">6.1.1.9</ecNumber>
    </recommendedName>
    <alternativeName>
        <fullName evidence="8">Valyl-tRNA synthetase</fullName>
        <shortName evidence="8">ValRS</shortName>
    </alternativeName>
</protein>
<dbReference type="PRINTS" id="PR00986">
    <property type="entry name" value="TRNASYNTHVAL"/>
</dbReference>
<dbReference type="PANTHER" id="PTHR11946:SF93">
    <property type="entry name" value="VALINE--TRNA LIGASE, CHLOROPLASTIC_MITOCHONDRIAL 2"/>
    <property type="match status" value="1"/>
</dbReference>
<evidence type="ECO:0000256" key="8">
    <source>
        <dbReference type="HAMAP-Rule" id="MF_02005"/>
    </source>
</evidence>
<evidence type="ECO:0000256" key="1">
    <source>
        <dbReference type="ARBA" id="ARBA00022490"/>
    </source>
</evidence>
<comment type="similarity">
    <text evidence="8">Belongs to the class-I aminoacyl-tRNA synthetase family. ValS type 2 subfamily.</text>
</comment>
<dbReference type="InterPro" id="IPR001412">
    <property type="entry name" value="aa-tRNA-synth_I_CS"/>
</dbReference>
<dbReference type="CDD" id="cd07962">
    <property type="entry name" value="Anticodon_Ia_Val"/>
    <property type="match status" value="1"/>
</dbReference>
<dbReference type="NCBIfam" id="NF000540">
    <property type="entry name" value="alt_ValS"/>
    <property type="match status" value="1"/>
</dbReference>
<comment type="subunit">
    <text evidence="8">Monomer.</text>
</comment>
<dbReference type="InterPro" id="IPR033705">
    <property type="entry name" value="Anticodon_Ia_Val"/>
</dbReference>
<dbReference type="GO" id="GO:0005829">
    <property type="term" value="C:cytosol"/>
    <property type="evidence" value="ECO:0007669"/>
    <property type="project" value="TreeGrafter"/>
</dbReference>
<evidence type="ECO:0000256" key="7">
    <source>
        <dbReference type="ARBA" id="ARBA00047552"/>
    </source>
</evidence>
<name>A0A0R2QIX9_9ACTN</name>
<evidence type="ECO:0000256" key="6">
    <source>
        <dbReference type="ARBA" id="ARBA00023146"/>
    </source>
</evidence>
<evidence type="ECO:0000259" key="10">
    <source>
        <dbReference type="Pfam" id="PF08264"/>
    </source>
</evidence>
<feature type="binding site" evidence="8">
    <location>
        <position position="583"/>
    </location>
    <ligand>
        <name>ATP</name>
        <dbReference type="ChEBI" id="CHEBI:30616"/>
    </ligand>
</feature>
<feature type="short sequence motif" description="'HIGH' region" evidence="8">
    <location>
        <begin position="45"/>
        <end position="55"/>
    </location>
</feature>
<keyword evidence="1 8" id="KW-0963">Cytoplasm</keyword>
<accession>A0A0R2QIX9</accession>
<dbReference type="AlphaFoldDB" id="A0A0R2QIX9"/>
<comment type="domain">
    <text evidence="8">ValRS has two distinct active sites: one for aminoacylation and one for editing. The misactivated threonine is translocated from the active site to the editing site.</text>
</comment>
<feature type="domain" description="Aminoacyl-tRNA synthetase class Ia" evidence="9">
    <location>
        <begin position="125"/>
        <end position="618"/>
    </location>
</feature>
<dbReference type="NCBIfam" id="NF009687">
    <property type="entry name" value="PRK13208.1"/>
    <property type="match status" value="1"/>
</dbReference>
<keyword evidence="5 8" id="KW-0648">Protein biosynthesis</keyword>
<dbReference type="InterPro" id="IPR022874">
    <property type="entry name" value="Valine-tRNA_ligase_type_2"/>
</dbReference>
<evidence type="ECO:0000256" key="5">
    <source>
        <dbReference type="ARBA" id="ARBA00022917"/>
    </source>
</evidence>
<dbReference type="GO" id="GO:0002161">
    <property type="term" value="F:aminoacyl-tRNA deacylase activity"/>
    <property type="evidence" value="ECO:0007669"/>
    <property type="project" value="InterPro"/>
</dbReference>
<keyword evidence="2 8" id="KW-0436">Ligase</keyword>
<feature type="domain" description="Methionyl/Valyl/Leucyl/Isoleucyl-tRNA synthetase anticodon-binding" evidence="10">
    <location>
        <begin position="659"/>
        <end position="802"/>
    </location>
</feature>
<dbReference type="InterPro" id="IPR009080">
    <property type="entry name" value="tRNAsynth_Ia_anticodon-bd"/>
</dbReference>
<evidence type="ECO:0000313" key="12">
    <source>
        <dbReference type="Proteomes" id="UP000051017"/>
    </source>
</evidence>
<dbReference type="Proteomes" id="UP000051017">
    <property type="component" value="Unassembled WGS sequence"/>
</dbReference>
<dbReference type="Pfam" id="PF00133">
    <property type="entry name" value="tRNA-synt_1"/>
    <property type="match status" value="2"/>
</dbReference>
<dbReference type="InterPro" id="IPR014729">
    <property type="entry name" value="Rossmann-like_a/b/a_fold"/>
</dbReference>
<dbReference type="Gene3D" id="1.10.730.10">
    <property type="entry name" value="Isoleucyl-tRNA Synthetase, Domain 1"/>
    <property type="match status" value="1"/>
</dbReference>
<dbReference type="HAMAP" id="MF_02005">
    <property type="entry name" value="Val_tRNA_synth_type2"/>
    <property type="match status" value="1"/>
</dbReference>